<feature type="domain" description="NAD(P)-binding" evidence="1">
    <location>
        <begin position="8"/>
        <end position="117"/>
    </location>
</feature>
<accession>A0ABS2QXB9</accession>
<dbReference type="Pfam" id="PF13460">
    <property type="entry name" value="NAD_binding_10"/>
    <property type="match status" value="1"/>
</dbReference>
<dbReference type="PANTHER" id="PTHR48079:SF6">
    <property type="entry name" value="NAD(P)-BINDING DOMAIN-CONTAINING PROTEIN-RELATED"/>
    <property type="match status" value="1"/>
</dbReference>
<dbReference type="PANTHER" id="PTHR48079">
    <property type="entry name" value="PROTEIN YEEZ"/>
    <property type="match status" value="1"/>
</dbReference>
<proteinExistence type="predicted"/>
<dbReference type="SUPFAM" id="SSF51735">
    <property type="entry name" value="NAD(P)-binding Rossmann-fold domains"/>
    <property type="match status" value="1"/>
</dbReference>
<organism evidence="2 3">
    <name type="scientific">Priestia iocasae</name>
    <dbReference type="NCBI Taxonomy" id="2291674"/>
    <lineage>
        <taxon>Bacteria</taxon>
        <taxon>Bacillati</taxon>
        <taxon>Bacillota</taxon>
        <taxon>Bacilli</taxon>
        <taxon>Bacillales</taxon>
        <taxon>Bacillaceae</taxon>
        <taxon>Priestia</taxon>
    </lineage>
</organism>
<keyword evidence="3" id="KW-1185">Reference proteome</keyword>
<dbReference type="Proteomes" id="UP000809829">
    <property type="component" value="Unassembled WGS sequence"/>
</dbReference>
<dbReference type="Gene3D" id="3.40.50.720">
    <property type="entry name" value="NAD(P)-binding Rossmann-like Domain"/>
    <property type="match status" value="1"/>
</dbReference>
<evidence type="ECO:0000313" key="2">
    <source>
        <dbReference type="EMBL" id="MBM7703129.1"/>
    </source>
</evidence>
<name>A0ABS2QXB9_9BACI</name>
<comment type="caution">
    <text evidence="2">The sequence shown here is derived from an EMBL/GenBank/DDBJ whole genome shotgun (WGS) entry which is preliminary data.</text>
</comment>
<protein>
    <submittedName>
        <fullName evidence="2">Nucleoside-diphosphate-sugar epimerase</fullName>
    </submittedName>
</protein>
<evidence type="ECO:0000259" key="1">
    <source>
        <dbReference type="Pfam" id="PF13460"/>
    </source>
</evidence>
<reference evidence="2 3" key="1">
    <citation type="submission" date="2021-01" db="EMBL/GenBank/DDBJ databases">
        <title>Genomic Encyclopedia of Type Strains, Phase IV (KMG-IV): sequencing the most valuable type-strain genomes for metagenomic binning, comparative biology and taxonomic classification.</title>
        <authorList>
            <person name="Goeker M."/>
        </authorList>
    </citation>
    <scope>NUCLEOTIDE SEQUENCE [LARGE SCALE GENOMIC DNA]</scope>
    <source>
        <strain evidence="2 3">DSM 104297</strain>
    </source>
</reference>
<evidence type="ECO:0000313" key="3">
    <source>
        <dbReference type="Proteomes" id="UP000809829"/>
    </source>
</evidence>
<dbReference type="InterPro" id="IPR016040">
    <property type="entry name" value="NAD(P)-bd_dom"/>
</dbReference>
<dbReference type="EMBL" id="JAFBFC010000003">
    <property type="protein sequence ID" value="MBM7703129.1"/>
    <property type="molecule type" value="Genomic_DNA"/>
</dbReference>
<dbReference type="RefSeq" id="WP_205186659.1">
    <property type="nucleotide sequence ID" value="NZ_JAFBFC010000003.1"/>
</dbReference>
<dbReference type="InterPro" id="IPR051783">
    <property type="entry name" value="NAD(P)-dependent_oxidoreduct"/>
</dbReference>
<sequence>MKKALVLGASGGMGYALVCELLSREIEVIAFARNKDKMQRLYESKALVTIFEGDVCNREQLSEAVASVDIIFHAINVPYQEWSEKQPMIMRAILDVAKQHHKKLAIVDNIYAYEKSNGTSINEDYPKNPPTKKGKIRLDLEQMAKSSDVTMFLAHFPDFYGPNAENTQIHYFLQGVLQNKKAMFIGNQEVPREYIYTPDGAKAMVELSLKEEAYGHHWNIPGSGVITGEEIVSIVKENTGYQKSVSTVTKTMIRFLGLFDGGMREFVEMFYLNEQPTVLSGKRTEQLIGPLPQTPYQDGLKATILHMSR</sequence>
<gene>
    <name evidence="2" type="ORF">JOC83_001976</name>
</gene>
<dbReference type="InterPro" id="IPR036291">
    <property type="entry name" value="NAD(P)-bd_dom_sf"/>
</dbReference>